<proteinExistence type="predicted"/>
<evidence type="ECO:0000313" key="1">
    <source>
        <dbReference type="EMBL" id="TLD69846.1"/>
    </source>
</evidence>
<dbReference type="SUPFAM" id="SSF56281">
    <property type="entry name" value="Metallo-hydrolase/oxidoreductase"/>
    <property type="match status" value="1"/>
</dbReference>
<evidence type="ECO:0000313" key="2">
    <source>
        <dbReference type="Proteomes" id="UP000306196"/>
    </source>
</evidence>
<organism evidence="1 2">
    <name type="scientific">Phragmitibacter flavus</name>
    <dbReference type="NCBI Taxonomy" id="2576071"/>
    <lineage>
        <taxon>Bacteria</taxon>
        <taxon>Pseudomonadati</taxon>
        <taxon>Verrucomicrobiota</taxon>
        <taxon>Verrucomicrobiia</taxon>
        <taxon>Verrucomicrobiales</taxon>
        <taxon>Verrucomicrobiaceae</taxon>
        <taxon>Phragmitibacter</taxon>
    </lineage>
</organism>
<gene>
    <name evidence="1" type="ORF">FEM03_16125</name>
</gene>
<keyword evidence="2" id="KW-1185">Reference proteome</keyword>
<comment type="caution">
    <text evidence="1">The sequence shown here is derived from an EMBL/GenBank/DDBJ whole genome shotgun (WGS) entry which is preliminary data.</text>
</comment>
<name>A0A5R8KC25_9BACT</name>
<dbReference type="OrthoDB" id="450111at2"/>
<sequence>MPPDTSLTLLAEDLWIIHHPLHILGANFGRNTTIIRLSDALLIHSSAPFSEENVHAINALGTATWAIEATLLHDTFTDRFSANWPTIPLFAPQQFKVANAIKNYPLSPPPADWKDHIDVLKIDGVPQSEEYAIFHRASRTLIMADIVFNLSPGSNFWTKLILRSLSGLRPEPDVSRLFRMIIKDRAAFSRSIERLMAWDFDRVIVGHGRVIETNGKQILAGIWRKHGFMP</sequence>
<reference evidence="1 2" key="1">
    <citation type="submission" date="2019-05" db="EMBL/GenBank/DDBJ databases">
        <title>Verrucobacter flavum gen. nov., sp. nov. a new member of the family Verrucomicrobiaceae.</title>
        <authorList>
            <person name="Szuroczki S."/>
            <person name="Abbaszade G."/>
            <person name="Szabo A."/>
            <person name="Felfoldi T."/>
            <person name="Schumann P."/>
            <person name="Boka K."/>
            <person name="Keki Z."/>
            <person name="Toumi M."/>
            <person name="Toth E."/>
        </authorList>
    </citation>
    <scope>NUCLEOTIDE SEQUENCE [LARGE SCALE GENOMIC DNA]</scope>
    <source>
        <strain evidence="1 2">MG-N-17</strain>
    </source>
</reference>
<dbReference type="Gene3D" id="3.60.15.10">
    <property type="entry name" value="Ribonuclease Z/Hydroxyacylglutathione hydrolase-like"/>
    <property type="match status" value="1"/>
</dbReference>
<dbReference type="EMBL" id="VAUV01000011">
    <property type="protein sequence ID" value="TLD69846.1"/>
    <property type="molecule type" value="Genomic_DNA"/>
</dbReference>
<dbReference type="RefSeq" id="WP_138087304.1">
    <property type="nucleotide sequence ID" value="NZ_VAUV01000011.1"/>
</dbReference>
<dbReference type="PANTHER" id="PTHR33835">
    <property type="entry name" value="YALI0C07656P"/>
    <property type="match status" value="1"/>
</dbReference>
<evidence type="ECO:0008006" key="3">
    <source>
        <dbReference type="Google" id="ProtNLM"/>
    </source>
</evidence>
<dbReference type="PANTHER" id="PTHR33835:SF1">
    <property type="entry name" value="METALLO-BETA-LACTAMASE DOMAIN-CONTAINING PROTEIN"/>
    <property type="match status" value="1"/>
</dbReference>
<dbReference type="InterPro" id="IPR036866">
    <property type="entry name" value="RibonucZ/Hydroxyglut_hydro"/>
</dbReference>
<protein>
    <recommendedName>
        <fullName evidence="3">DUF4336 domain-containing protein</fullName>
    </recommendedName>
</protein>
<dbReference type="Proteomes" id="UP000306196">
    <property type="component" value="Unassembled WGS sequence"/>
</dbReference>
<dbReference type="InterPro" id="IPR025638">
    <property type="entry name" value="DUF4336"/>
</dbReference>
<accession>A0A5R8KC25</accession>
<dbReference type="AlphaFoldDB" id="A0A5R8KC25"/>